<dbReference type="Pfam" id="PF13639">
    <property type="entry name" value="zf-RING_2"/>
    <property type="match status" value="1"/>
</dbReference>
<protein>
    <recommendedName>
        <fullName evidence="2">RING-type domain-containing protein</fullName>
    </recommendedName>
</protein>
<proteinExistence type="predicted"/>
<keyword evidence="4" id="KW-1185">Reference proteome</keyword>
<gene>
    <name evidence="3" type="ORF">PMZ80_007156</name>
</gene>
<dbReference type="SUPFAM" id="SSF57850">
    <property type="entry name" value="RING/U-box"/>
    <property type="match status" value="1"/>
</dbReference>
<dbReference type="EMBL" id="JAVHJV010000008">
    <property type="protein sequence ID" value="KAK5940739.1"/>
    <property type="molecule type" value="Genomic_DNA"/>
</dbReference>
<sequence length="309" mass="34776">MTSSYAVLLICQHILEVLKRPLEGWSSILNVKPLCDDSAQWCSQNIVVLLILVSAWRASTAHYESILHIHVTYSHKSGLTKAEKQQLQKKILVRSSSSYIHTVVKAVLLIGRFSILLMAMHGDAVQQRCATASMTDLSGIMRLAIWMIWMFFVHRRVTSLPYGPPIMRTACAIVPELSPPILHPLGSMLTYDSLVEICLLLPIMVIATPLPEHLSAWLLAPANIFMANICPVCSPTCLWKTATLDDRIQRLGRYQDDKCVHCWDKWVTGQKAAVLQCEHVFHDECMLDWVKSSGSGCCPVCRQPIWLED</sequence>
<dbReference type="Proteomes" id="UP001334248">
    <property type="component" value="Unassembled WGS sequence"/>
</dbReference>
<dbReference type="InterPro" id="IPR013083">
    <property type="entry name" value="Znf_RING/FYVE/PHD"/>
</dbReference>
<comment type="caution">
    <text evidence="3">The sequence shown here is derived from an EMBL/GenBank/DDBJ whole genome shotgun (WGS) entry which is preliminary data.</text>
</comment>
<dbReference type="InterPro" id="IPR001841">
    <property type="entry name" value="Znf_RING"/>
</dbReference>
<keyword evidence="1" id="KW-0863">Zinc-finger</keyword>
<evidence type="ECO:0000259" key="2">
    <source>
        <dbReference type="PROSITE" id="PS50089"/>
    </source>
</evidence>
<dbReference type="SMART" id="SM00184">
    <property type="entry name" value="RING"/>
    <property type="match status" value="1"/>
</dbReference>
<reference evidence="3 4" key="1">
    <citation type="journal article" date="2023" name="Res Sq">
        <title>Genomic and morphological characterization of Knufia obscura isolated from the Mars 2020 spacecraft assembly facility.</title>
        <authorList>
            <person name="Chander A.M."/>
            <person name="Teixeira M.M."/>
            <person name="Singh N.K."/>
            <person name="Williams M.P."/>
            <person name="Parker C.W."/>
            <person name="Leo P."/>
            <person name="Stajich J.E."/>
            <person name="Torok T."/>
            <person name="Tighe S."/>
            <person name="Mason C.E."/>
            <person name="Venkateswaran K."/>
        </authorList>
    </citation>
    <scope>NUCLEOTIDE SEQUENCE [LARGE SCALE GENOMIC DNA]</scope>
    <source>
        <strain evidence="3 4">CCFEE 5817</strain>
    </source>
</reference>
<evidence type="ECO:0000313" key="4">
    <source>
        <dbReference type="Proteomes" id="UP001334248"/>
    </source>
</evidence>
<evidence type="ECO:0000313" key="3">
    <source>
        <dbReference type="EMBL" id="KAK5940739.1"/>
    </source>
</evidence>
<keyword evidence="1" id="KW-0479">Metal-binding</keyword>
<name>A0ABR0RJD8_9EURO</name>
<evidence type="ECO:0000256" key="1">
    <source>
        <dbReference type="PROSITE-ProRule" id="PRU00175"/>
    </source>
</evidence>
<dbReference type="RefSeq" id="XP_064728829.1">
    <property type="nucleotide sequence ID" value="XM_064875564.1"/>
</dbReference>
<organism evidence="3 4">
    <name type="scientific">Knufia obscura</name>
    <dbReference type="NCBI Taxonomy" id="1635080"/>
    <lineage>
        <taxon>Eukaryota</taxon>
        <taxon>Fungi</taxon>
        <taxon>Dikarya</taxon>
        <taxon>Ascomycota</taxon>
        <taxon>Pezizomycotina</taxon>
        <taxon>Eurotiomycetes</taxon>
        <taxon>Chaetothyriomycetidae</taxon>
        <taxon>Chaetothyriales</taxon>
        <taxon>Trichomeriaceae</taxon>
        <taxon>Knufia</taxon>
    </lineage>
</organism>
<dbReference type="GeneID" id="90000605"/>
<dbReference type="PROSITE" id="PS50089">
    <property type="entry name" value="ZF_RING_2"/>
    <property type="match status" value="1"/>
</dbReference>
<feature type="domain" description="RING-type" evidence="2">
    <location>
        <begin position="259"/>
        <end position="302"/>
    </location>
</feature>
<dbReference type="Gene3D" id="3.30.40.10">
    <property type="entry name" value="Zinc/RING finger domain, C3HC4 (zinc finger)"/>
    <property type="match status" value="1"/>
</dbReference>
<accession>A0ABR0RJD8</accession>
<keyword evidence="1" id="KW-0862">Zinc</keyword>